<evidence type="ECO:0000313" key="1">
    <source>
        <dbReference type="EMBL" id="SUZ99622.1"/>
    </source>
</evidence>
<dbReference type="Pfam" id="PF13516">
    <property type="entry name" value="LRR_6"/>
    <property type="match status" value="2"/>
</dbReference>
<sequence length="183" mass="21190">MENLKGSAMNENNLDQSELNREMILDLFYTTNGNLDEINQTIDEKLKIRGFRKITLFEEFVKNRLAVNPHILKMPKMEVSTIECIYLCQYTAIKDIEVLDLRKNYVGDEGVEAIALSPLLTKLRDLDLRNNGITRLGVKILAESKTLQCLEKVDLRLNKLGKRWEEKFNEAGNFKKLNQIKTI</sequence>
<dbReference type="EMBL" id="UINC01002721">
    <property type="protein sequence ID" value="SUZ99622.1"/>
    <property type="molecule type" value="Genomic_DNA"/>
</dbReference>
<name>A0A381S698_9ZZZZ</name>
<dbReference type="InterPro" id="IPR032675">
    <property type="entry name" value="LRR_dom_sf"/>
</dbReference>
<gene>
    <name evidence="1" type="ORF">METZ01_LOCUS52476</name>
</gene>
<proteinExistence type="predicted"/>
<organism evidence="1">
    <name type="scientific">marine metagenome</name>
    <dbReference type="NCBI Taxonomy" id="408172"/>
    <lineage>
        <taxon>unclassified sequences</taxon>
        <taxon>metagenomes</taxon>
        <taxon>ecological metagenomes</taxon>
    </lineage>
</organism>
<dbReference type="SUPFAM" id="SSF52047">
    <property type="entry name" value="RNI-like"/>
    <property type="match status" value="1"/>
</dbReference>
<reference evidence="1" key="1">
    <citation type="submission" date="2018-05" db="EMBL/GenBank/DDBJ databases">
        <authorList>
            <person name="Lanie J.A."/>
            <person name="Ng W.-L."/>
            <person name="Kazmierczak K.M."/>
            <person name="Andrzejewski T.M."/>
            <person name="Davidsen T.M."/>
            <person name="Wayne K.J."/>
            <person name="Tettelin H."/>
            <person name="Glass J.I."/>
            <person name="Rusch D."/>
            <person name="Podicherti R."/>
            <person name="Tsui H.-C.T."/>
            <person name="Winkler M.E."/>
        </authorList>
    </citation>
    <scope>NUCLEOTIDE SEQUENCE</scope>
</reference>
<dbReference type="InterPro" id="IPR001611">
    <property type="entry name" value="Leu-rich_rpt"/>
</dbReference>
<accession>A0A381S698</accession>
<dbReference type="Gene3D" id="3.80.10.10">
    <property type="entry name" value="Ribonuclease Inhibitor"/>
    <property type="match status" value="1"/>
</dbReference>
<dbReference type="AlphaFoldDB" id="A0A381S698"/>
<protein>
    <submittedName>
        <fullName evidence="1">Uncharacterized protein</fullName>
    </submittedName>
</protein>